<feature type="compositionally biased region" description="Low complexity" evidence="1">
    <location>
        <begin position="116"/>
        <end position="125"/>
    </location>
</feature>
<comment type="caution">
    <text evidence="3">The sequence shown here is derived from an EMBL/GenBank/DDBJ whole genome shotgun (WGS) entry which is preliminary data.</text>
</comment>
<proteinExistence type="predicted"/>
<dbReference type="EMBL" id="JAKUML010000013">
    <property type="protein sequence ID" value="MCJ8147030.1"/>
    <property type="molecule type" value="Genomic_DNA"/>
</dbReference>
<evidence type="ECO:0000256" key="1">
    <source>
        <dbReference type="SAM" id="MobiDB-lite"/>
    </source>
</evidence>
<dbReference type="Proteomes" id="UP001139701">
    <property type="component" value="Unassembled WGS sequence"/>
</dbReference>
<name>A0A9X1WY41_9GAMM</name>
<evidence type="ECO:0000313" key="4">
    <source>
        <dbReference type="Proteomes" id="UP001139701"/>
    </source>
</evidence>
<dbReference type="AlphaFoldDB" id="A0A9X1WY41"/>
<gene>
    <name evidence="3" type="ORF">MKI79_08970</name>
</gene>
<accession>A0A9X1WY41</accession>
<feature type="signal peptide" evidence="2">
    <location>
        <begin position="1"/>
        <end position="23"/>
    </location>
</feature>
<protein>
    <submittedName>
        <fullName evidence="3">Uncharacterized protein</fullName>
    </submittedName>
</protein>
<keyword evidence="4" id="KW-1185">Reference proteome</keyword>
<reference evidence="3" key="1">
    <citation type="submission" date="2022-02" db="EMBL/GenBank/DDBJ databases">
        <title>Acinetobacter A3.8 sp. nov., isolated from Sediment (Zhairuo Island).</title>
        <authorList>
            <person name="Zheng K."/>
        </authorList>
    </citation>
    <scope>NUCLEOTIDE SEQUENCE</scope>
    <source>
        <strain evidence="3">A3.8</strain>
    </source>
</reference>
<feature type="compositionally biased region" description="Acidic residues" evidence="1">
    <location>
        <begin position="128"/>
        <end position="139"/>
    </location>
</feature>
<dbReference type="RefSeq" id="WP_241572338.1">
    <property type="nucleotide sequence ID" value="NZ_JAKUML010000013.1"/>
</dbReference>
<keyword evidence="2" id="KW-0732">Signal</keyword>
<evidence type="ECO:0000256" key="2">
    <source>
        <dbReference type="SAM" id="SignalP"/>
    </source>
</evidence>
<organism evidence="3 4">
    <name type="scientific">Acinetobacter sedimenti</name>
    <dbReference type="NCBI Taxonomy" id="2919922"/>
    <lineage>
        <taxon>Bacteria</taxon>
        <taxon>Pseudomonadati</taxon>
        <taxon>Pseudomonadota</taxon>
        <taxon>Gammaproteobacteria</taxon>
        <taxon>Moraxellales</taxon>
        <taxon>Moraxellaceae</taxon>
        <taxon>Acinetobacter</taxon>
    </lineage>
</organism>
<evidence type="ECO:0000313" key="3">
    <source>
        <dbReference type="EMBL" id="MCJ8147030.1"/>
    </source>
</evidence>
<feature type="region of interest" description="Disordered" evidence="1">
    <location>
        <begin position="63"/>
        <end position="145"/>
    </location>
</feature>
<sequence length="145" mass="15088">MNNLMKALSVSALCMSAFGVVHAADAHEKKQISVCKSKSEGTPVTYAYKGVIYNGTCQPADDGKLKFQPPMPPANAPAPVSTPLQMQENQSAPQPISAPPVEVAPPILQSAPPAMPAVAPQATPADMEQPDAEAVEDVDAPNIES</sequence>
<feature type="compositionally biased region" description="Polar residues" evidence="1">
    <location>
        <begin position="82"/>
        <end position="94"/>
    </location>
</feature>
<feature type="chain" id="PRO_5040755488" evidence="2">
    <location>
        <begin position="24"/>
        <end position="145"/>
    </location>
</feature>